<dbReference type="SMART" id="SM01296">
    <property type="entry name" value="N2227"/>
    <property type="match status" value="1"/>
</dbReference>
<dbReference type="SUPFAM" id="SSF53335">
    <property type="entry name" value="S-adenosyl-L-methionine-dependent methyltransferases"/>
    <property type="match status" value="1"/>
</dbReference>
<dbReference type="EMBL" id="KZ805394">
    <property type="protein sequence ID" value="PVH99352.1"/>
    <property type="molecule type" value="Genomic_DNA"/>
</dbReference>
<dbReference type="STRING" id="97972.A0A2V1DME2"/>
<protein>
    <submittedName>
        <fullName evidence="1">N2227-domain-containing protein</fullName>
    </submittedName>
</protein>
<dbReference type="CDD" id="cd02440">
    <property type="entry name" value="AdoMet_MTases"/>
    <property type="match status" value="1"/>
</dbReference>
<dbReference type="Gene3D" id="3.40.50.150">
    <property type="entry name" value="Vaccinia Virus protein VP39"/>
    <property type="match status" value="1"/>
</dbReference>
<keyword evidence="2" id="KW-1185">Reference proteome</keyword>
<dbReference type="InterPro" id="IPR012901">
    <property type="entry name" value="CARME"/>
</dbReference>
<name>A0A2V1DME2_9PLEO</name>
<dbReference type="Proteomes" id="UP000244855">
    <property type="component" value="Unassembled WGS sequence"/>
</dbReference>
<dbReference type="PANTHER" id="PTHR12303:SF13">
    <property type="match status" value="1"/>
</dbReference>
<sequence>MKLSADKLSPRHRIEKAHLLKRLDRKKGKWGPKHPRHRLLEALFAFSKYRERSVAEVEKWRKGYKRLSKGDRKIMEAAGVDYKKKLDDIEALITTNAGLCESIIANALSYYAIEQSELNAYIKEAEKAKRQPDRTSVTQALKHFVRDWSSDGAKERDDAFSCIIHMLHNLGLPKSKNQPLKVLLPGAGLGRLAHEIACLGEEYEVTTNEYSPYINLAYNYLLNHTTLHSSTFNPFIDSLSHRLSTTDILRPVTFPATRLHPDVLLVEGDFTTILVGEKGNYDVLITHFFIDTAQNLISYFSTIHALLKKGGKWVNFGPLMYGTNPYVQLSLDEIVRVVEGMGFHFEDMASVYESEDGNACGGLSVEGRKVRGKEARYGGDEKALTRNVFLAQGWVAVKN</sequence>
<dbReference type="OrthoDB" id="978at2759"/>
<evidence type="ECO:0000313" key="2">
    <source>
        <dbReference type="Proteomes" id="UP000244855"/>
    </source>
</evidence>
<proteinExistence type="predicted"/>
<dbReference type="Pfam" id="PF07942">
    <property type="entry name" value="CARME"/>
    <property type="match status" value="1"/>
</dbReference>
<reference evidence="1 2" key="1">
    <citation type="journal article" date="2018" name="Sci. Rep.">
        <title>Comparative genomics provides insights into the lifestyle and reveals functional heterogeneity of dark septate endophytic fungi.</title>
        <authorList>
            <person name="Knapp D.G."/>
            <person name="Nemeth J.B."/>
            <person name="Barry K."/>
            <person name="Hainaut M."/>
            <person name="Henrissat B."/>
            <person name="Johnson J."/>
            <person name="Kuo A."/>
            <person name="Lim J.H.P."/>
            <person name="Lipzen A."/>
            <person name="Nolan M."/>
            <person name="Ohm R.A."/>
            <person name="Tamas L."/>
            <person name="Grigoriev I.V."/>
            <person name="Spatafora J.W."/>
            <person name="Nagy L.G."/>
            <person name="Kovacs G.M."/>
        </authorList>
    </citation>
    <scope>NUCLEOTIDE SEQUENCE [LARGE SCALE GENOMIC DNA]</scope>
    <source>
        <strain evidence="1 2">DSE2036</strain>
    </source>
</reference>
<evidence type="ECO:0000313" key="1">
    <source>
        <dbReference type="EMBL" id="PVH99352.1"/>
    </source>
</evidence>
<organism evidence="1 2">
    <name type="scientific">Periconia macrospinosa</name>
    <dbReference type="NCBI Taxonomy" id="97972"/>
    <lineage>
        <taxon>Eukaryota</taxon>
        <taxon>Fungi</taxon>
        <taxon>Dikarya</taxon>
        <taxon>Ascomycota</taxon>
        <taxon>Pezizomycotina</taxon>
        <taxon>Dothideomycetes</taxon>
        <taxon>Pleosporomycetidae</taxon>
        <taxon>Pleosporales</taxon>
        <taxon>Massarineae</taxon>
        <taxon>Periconiaceae</taxon>
        <taxon>Periconia</taxon>
    </lineage>
</organism>
<dbReference type="PANTHER" id="PTHR12303">
    <property type="entry name" value="CARNOSINE N-METHYLTRANSFERASE"/>
    <property type="match status" value="1"/>
</dbReference>
<gene>
    <name evidence="1" type="ORF">DM02DRAFT_529252</name>
</gene>
<dbReference type="AlphaFoldDB" id="A0A2V1DME2"/>
<accession>A0A2V1DME2</accession>
<dbReference type="InterPro" id="IPR029063">
    <property type="entry name" value="SAM-dependent_MTases_sf"/>
</dbReference>
<dbReference type="GO" id="GO:0008757">
    <property type="term" value="F:S-adenosylmethionine-dependent methyltransferase activity"/>
    <property type="evidence" value="ECO:0007669"/>
    <property type="project" value="InterPro"/>
</dbReference>